<feature type="compositionally biased region" description="Basic residues" evidence="4">
    <location>
        <begin position="519"/>
        <end position="530"/>
    </location>
</feature>
<dbReference type="EMBL" id="CP068570">
    <property type="protein sequence ID" value="QQZ51041.1"/>
    <property type="molecule type" value="Genomic_DNA"/>
</dbReference>
<evidence type="ECO:0000313" key="7">
    <source>
        <dbReference type="EMBL" id="QQZ51041.1"/>
    </source>
</evidence>
<protein>
    <submittedName>
        <fullName evidence="7">PQQ-binding-like beta-propeller repeat protein</fullName>
    </submittedName>
</protein>
<keyword evidence="5" id="KW-0732">Signal</keyword>
<evidence type="ECO:0000256" key="1">
    <source>
        <dbReference type="ARBA" id="ARBA00001931"/>
    </source>
</evidence>
<evidence type="ECO:0000256" key="2">
    <source>
        <dbReference type="ARBA" id="ARBA00008156"/>
    </source>
</evidence>
<dbReference type="PANTHER" id="PTHR32303:SF4">
    <property type="entry name" value="QUINOPROTEIN GLUCOSE DEHYDROGENASE"/>
    <property type="match status" value="1"/>
</dbReference>
<accession>A0A974P4F8</accession>
<sequence>MGPLRILGGALAALALTAAAQAQTPAKDVEWPSYTADLAGSRYRPLDQINASNFKDLEVAWRFKTDAIGNRPEFKLEGTPLMVGGVVYATAGSRRGVVALDAATGELLWMHSEHEGARAGASPRQLSGRGLSYWSHGDQQRVLYVTTGYRLISLDAKTGQPVEGFGTAGVVDLKQDFDQEIWPDLVNGEAGYHAAPVIAGDTIIIGTAFREGFTPARKANTKGYVRAYDVRTGKRLWTFHTIPKKGEFGYDTWLNGSAETTGNTAVWTQITVDEGLNTAYLAVESPTSDFYGGHRHGNGLYGNSLVAVDLTTGQRKWHFQVIHHEIWDYDNSSAPLLMDIKVKGKAIKAVALPSKQGFLYVFDRVTGKPVWPMPETKVPAGDVPGEWYAPTQPIPSKPVAYARNGVAESDLIDFTPALHAKALALAKNYKLGPVYTPPVVSQQPGPLGLLSYSAQGGTNWPGGSFDPETHTAYIYACNACLGPMACSRRQRMSDLSWVVGVAGLPVVMIKGPGDGVGPTRRRRRKRRPRPMRGPAV</sequence>
<keyword evidence="3" id="KW-0560">Oxidoreductase</keyword>
<dbReference type="InterPro" id="IPR011047">
    <property type="entry name" value="Quinoprotein_ADH-like_sf"/>
</dbReference>
<dbReference type="InterPro" id="IPR002372">
    <property type="entry name" value="PQQ_rpt_dom"/>
</dbReference>
<dbReference type="Pfam" id="PF01011">
    <property type="entry name" value="PQQ"/>
    <property type="match status" value="1"/>
</dbReference>
<organism evidence="7">
    <name type="scientific">Phenylobacterium glaciei</name>
    <dbReference type="NCBI Taxonomy" id="2803784"/>
    <lineage>
        <taxon>Bacteria</taxon>
        <taxon>Pseudomonadati</taxon>
        <taxon>Pseudomonadota</taxon>
        <taxon>Alphaproteobacteria</taxon>
        <taxon>Caulobacterales</taxon>
        <taxon>Caulobacteraceae</taxon>
        <taxon>Phenylobacterium</taxon>
    </lineage>
</organism>
<evidence type="ECO:0000256" key="3">
    <source>
        <dbReference type="ARBA" id="ARBA00023002"/>
    </source>
</evidence>
<dbReference type="Gene3D" id="2.140.10.10">
    <property type="entry name" value="Quinoprotein alcohol dehydrogenase-like superfamily"/>
    <property type="match status" value="1"/>
</dbReference>
<reference evidence="7" key="1">
    <citation type="submission" date="2021-01" db="EMBL/GenBank/DDBJ databases">
        <title>Genome sequence of Phenylobacterium sp. 20VBR1 isolated from a valley glaceir, Ny-Alesund, Svalbard.</title>
        <authorList>
            <person name="Thomas F.A."/>
            <person name="Krishnan K.P."/>
            <person name="Sinha R.K."/>
        </authorList>
    </citation>
    <scope>NUCLEOTIDE SEQUENCE</scope>
    <source>
        <strain evidence="7">20VBR1</strain>
    </source>
</reference>
<comment type="cofactor">
    <cofactor evidence="1">
        <name>pyrroloquinoline quinone</name>
        <dbReference type="ChEBI" id="CHEBI:58442"/>
    </cofactor>
</comment>
<comment type="similarity">
    <text evidence="2">Belongs to the bacterial PQQ dehydrogenase family.</text>
</comment>
<evidence type="ECO:0000256" key="5">
    <source>
        <dbReference type="SAM" id="SignalP"/>
    </source>
</evidence>
<feature type="domain" description="Pyrrolo-quinoline quinone repeat" evidence="6">
    <location>
        <begin position="31"/>
        <end position="478"/>
    </location>
</feature>
<dbReference type="SUPFAM" id="SSF50998">
    <property type="entry name" value="Quinoprotein alcohol dehydrogenase-like"/>
    <property type="match status" value="1"/>
</dbReference>
<gene>
    <name evidence="7" type="ORF">JKL49_07650</name>
</gene>
<dbReference type="InterPro" id="IPR018391">
    <property type="entry name" value="PQQ_b-propeller_rpt"/>
</dbReference>
<dbReference type="AlphaFoldDB" id="A0A974P4F8"/>
<feature type="chain" id="PRO_5036687529" evidence="5">
    <location>
        <begin position="23"/>
        <end position="536"/>
    </location>
</feature>
<evidence type="ECO:0000256" key="4">
    <source>
        <dbReference type="SAM" id="MobiDB-lite"/>
    </source>
</evidence>
<feature type="region of interest" description="Disordered" evidence="4">
    <location>
        <begin position="512"/>
        <end position="536"/>
    </location>
</feature>
<name>A0A974P4F8_9CAUL</name>
<proteinExistence type="inferred from homology"/>
<evidence type="ECO:0000259" key="6">
    <source>
        <dbReference type="Pfam" id="PF01011"/>
    </source>
</evidence>
<dbReference type="PANTHER" id="PTHR32303">
    <property type="entry name" value="QUINOPROTEIN ALCOHOL DEHYDROGENASE (CYTOCHROME C)"/>
    <property type="match status" value="1"/>
</dbReference>
<dbReference type="SMART" id="SM00564">
    <property type="entry name" value="PQQ"/>
    <property type="match status" value="3"/>
</dbReference>
<dbReference type="GO" id="GO:0016491">
    <property type="term" value="F:oxidoreductase activity"/>
    <property type="evidence" value="ECO:0007669"/>
    <property type="project" value="UniProtKB-KW"/>
</dbReference>
<feature type="signal peptide" evidence="5">
    <location>
        <begin position="1"/>
        <end position="22"/>
    </location>
</feature>